<keyword evidence="2" id="KW-0560">Oxidoreductase</keyword>
<feature type="region of interest" description="Disordered" evidence="4">
    <location>
        <begin position="1"/>
        <end position="55"/>
    </location>
</feature>
<evidence type="ECO:0000256" key="3">
    <source>
        <dbReference type="ARBA" id="ARBA00023004"/>
    </source>
</evidence>
<comment type="caution">
    <text evidence="6">The sequence shown here is derived from an EMBL/GenBank/DDBJ whole genome shotgun (WGS) entry which is preliminary data.</text>
</comment>
<dbReference type="EMBL" id="SDRB02012316">
    <property type="protein sequence ID" value="THF98098.1"/>
    <property type="molecule type" value="Genomic_DNA"/>
</dbReference>
<evidence type="ECO:0000256" key="2">
    <source>
        <dbReference type="ARBA" id="ARBA00023002"/>
    </source>
</evidence>
<feature type="compositionally biased region" description="Polar residues" evidence="4">
    <location>
        <begin position="37"/>
        <end position="55"/>
    </location>
</feature>
<dbReference type="Proteomes" id="UP000306102">
    <property type="component" value="Unassembled WGS sequence"/>
</dbReference>
<evidence type="ECO:0000256" key="4">
    <source>
        <dbReference type="SAM" id="MobiDB-lite"/>
    </source>
</evidence>
<evidence type="ECO:0000313" key="7">
    <source>
        <dbReference type="Proteomes" id="UP000306102"/>
    </source>
</evidence>
<dbReference type="Pfam" id="PF14226">
    <property type="entry name" value="DIOX_N"/>
    <property type="match status" value="1"/>
</dbReference>
<evidence type="ECO:0000259" key="5">
    <source>
        <dbReference type="Pfam" id="PF14226"/>
    </source>
</evidence>
<keyword evidence="1" id="KW-0479">Metal-binding</keyword>
<reference evidence="6 7" key="1">
    <citation type="journal article" date="2018" name="Proc. Natl. Acad. Sci. U.S.A.">
        <title>Draft genome sequence of Camellia sinensis var. sinensis provides insights into the evolution of the tea genome and tea quality.</title>
        <authorList>
            <person name="Wei C."/>
            <person name="Yang H."/>
            <person name="Wang S."/>
            <person name="Zhao J."/>
            <person name="Liu C."/>
            <person name="Gao L."/>
            <person name="Xia E."/>
            <person name="Lu Y."/>
            <person name="Tai Y."/>
            <person name="She G."/>
            <person name="Sun J."/>
            <person name="Cao H."/>
            <person name="Tong W."/>
            <person name="Gao Q."/>
            <person name="Li Y."/>
            <person name="Deng W."/>
            <person name="Jiang X."/>
            <person name="Wang W."/>
            <person name="Chen Q."/>
            <person name="Zhang S."/>
            <person name="Li H."/>
            <person name="Wu J."/>
            <person name="Wang P."/>
            <person name="Li P."/>
            <person name="Shi C."/>
            <person name="Zheng F."/>
            <person name="Jian J."/>
            <person name="Huang B."/>
            <person name="Shan D."/>
            <person name="Shi M."/>
            <person name="Fang C."/>
            <person name="Yue Y."/>
            <person name="Li F."/>
            <person name="Li D."/>
            <person name="Wei S."/>
            <person name="Han B."/>
            <person name="Jiang C."/>
            <person name="Yin Y."/>
            <person name="Xia T."/>
            <person name="Zhang Z."/>
            <person name="Bennetzen J.L."/>
            <person name="Zhao S."/>
            <person name="Wan X."/>
        </authorList>
    </citation>
    <scope>NUCLEOTIDE SEQUENCE [LARGE SCALE GENOMIC DNA]</scope>
    <source>
        <strain evidence="7">cv. Shuchazao</strain>
        <tissue evidence="6">Leaf</tissue>
    </source>
</reference>
<dbReference type="GO" id="GO:0016491">
    <property type="term" value="F:oxidoreductase activity"/>
    <property type="evidence" value="ECO:0007669"/>
    <property type="project" value="UniProtKB-KW"/>
</dbReference>
<dbReference type="PANTHER" id="PTHR10209:SF859">
    <property type="entry name" value="OS03G0690500 PROTEIN"/>
    <property type="match status" value="1"/>
</dbReference>
<keyword evidence="3" id="KW-0408">Iron</keyword>
<dbReference type="GO" id="GO:0046872">
    <property type="term" value="F:metal ion binding"/>
    <property type="evidence" value="ECO:0007669"/>
    <property type="project" value="UniProtKB-KW"/>
</dbReference>
<dbReference type="InterPro" id="IPR026992">
    <property type="entry name" value="DIOX_N"/>
</dbReference>
<dbReference type="Gene3D" id="2.60.120.330">
    <property type="entry name" value="B-lactam Antibiotic, Isopenicillin N Synthase, Chain"/>
    <property type="match status" value="1"/>
</dbReference>
<evidence type="ECO:0000256" key="1">
    <source>
        <dbReference type="ARBA" id="ARBA00022723"/>
    </source>
</evidence>
<sequence length="210" mass="24425">MEEEKALVPDASSGHWAFRESAEDENPYTPPPEDQSPKNFHSTTPDNLNKTTNPSNTQFSFPIIDLTIIDKDPIRRKVVIDEICEAAENWGFFQVVNHGIPESVLEEMKKGVHRFYEQDSEMRKEWYTRDVKKAVVYNCNFDLFSAPAANWRDTFYCSMTPKPPNPEELPPPCSLHLLTETLHPLKLEIKHHRYKRRRESDILNSTHTTL</sequence>
<dbReference type="InterPro" id="IPR027443">
    <property type="entry name" value="IPNS-like_sf"/>
</dbReference>
<protein>
    <recommendedName>
        <fullName evidence="5">Non-haem dioxygenase N-terminal domain-containing protein</fullName>
    </recommendedName>
</protein>
<proteinExistence type="predicted"/>
<accession>A0A4S4D6T5</accession>
<organism evidence="6 7">
    <name type="scientific">Camellia sinensis var. sinensis</name>
    <name type="common">China tea</name>
    <dbReference type="NCBI Taxonomy" id="542762"/>
    <lineage>
        <taxon>Eukaryota</taxon>
        <taxon>Viridiplantae</taxon>
        <taxon>Streptophyta</taxon>
        <taxon>Embryophyta</taxon>
        <taxon>Tracheophyta</taxon>
        <taxon>Spermatophyta</taxon>
        <taxon>Magnoliopsida</taxon>
        <taxon>eudicotyledons</taxon>
        <taxon>Gunneridae</taxon>
        <taxon>Pentapetalae</taxon>
        <taxon>asterids</taxon>
        <taxon>Ericales</taxon>
        <taxon>Theaceae</taxon>
        <taxon>Camellia</taxon>
    </lineage>
</organism>
<dbReference type="AlphaFoldDB" id="A0A4S4D6T5"/>
<dbReference type="PANTHER" id="PTHR10209">
    <property type="entry name" value="OXIDOREDUCTASE, 2OG-FE II OXYGENASE FAMILY PROTEIN"/>
    <property type="match status" value="1"/>
</dbReference>
<feature type="domain" description="Non-haem dioxygenase N-terminal" evidence="5">
    <location>
        <begin position="62"/>
        <end position="165"/>
    </location>
</feature>
<keyword evidence="7" id="KW-1185">Reference proteome</keyword>
<dbReference type="SUPFAM" id="SSF51197">
    <property type="entry name" value="Clavaminate synthase-like"/>
    <property type="match status" value="1"/>
</dbReference>
<evidence type="ECO:0000313" key="6">
    <source>
        <dbReference type="EMBL" id="THF98098.1"/>
    </source>
</evidence>
<name>A0A4S4D6T5_CAMSN</name>
<dbReference type="STRING" id="542762.A0A4S4D6T5"/>
<gene>
    <name evidence="6" type="ORF">TEA_013404</name>
</gene>